<feature type="domain" description="Radical SAM core" evidence="5">
    <location>
        <begin position="57"/>
        <end position="173"/>
    </location>
</feature>
<feature type="domain" description="4Fe4S-binding SPASM" evidence="6">
    <location>
        <begin position="207"/>
        <end position="272"/>
    </location>
</feature>
<dbReference type="CDD" id="cd01335">
    <property type="entry name" value="Radical_SAM"/>
    <property type="match status" value="1"/>
</dbReference>
<proteinExistence type="predicted"/>
<keyword evidence="4" id="KW-0411">Iron-sulfur</keyword>
<dbReference type="InterPro" id="IPR007197">
    <property type="entry name" value="rSAM"/>
</dbReference>
<keyword evidence="1" id="KW-0949">S-adenosyl-L-methionine</keyword>
<evidence type="ECO:0000256" key="2">
    <source>
        <dbReference type="ARBA" id="ARBA00022723"/>
    </source>
</evidence>
<dbReference type="SFLD" id="SFLDG01067">
    <property type="entry name" value="SPASM/twitch_domain_containing"/>
    <property type="match status" value="1"/>
</dbReference>
<organism evidence="7 8">
    <name type="scientific">Pilimelia anulata</name>
    <dbReference type="NCBI Taxonomy" id="53371"/>
    <lineage>
        <taxon>Bacteria</taxon>
        <taxon>Bacillati</taxon>
        <taxon>Actinomycetota</taxon>
        <taxon>Actinomycetes</taxon>
        <taxon>Micromonosporales</taxon>
        <taxon>Micromonosporaceae</taxon>
        <taxon>Pilimelia</taxon>
    </lineage>
</organism>
<dbReference type="Gene3D" id="3.20.20.70">
    <property type="entry name" value="Aldolase class I"/>
    <property type="match status" value="1"/>
</dbReference>
<evidence type="ECO:0000256" key="3">
    <source>
        <dbReference type="ARBA" id="ARBA00023004"/>
    </source>
</evidence>
<name>A0A8J3BDF4_9ACTN</name>
<dbReference type="InterPro" id="IPR058240">
    <property type="entry name" value="rSAM_sf"/>
</dbReference>
<dbReference type="SFLD" id="SFLDS00029">
    <property type="entry name" value="Radical_SAM"/>
    <property type="match status" value="1"/>
</dbReference>
<dbReference type="InterPro" id="IPR050377">
    <property type="entry name" value="Radical_SAM_PqqE_MftC-like"/>
</dbReference>
<dbReference type="InterPro" id="IPR023885">
    <property type="entry name" value="4Fe4S-binding_SPASM_dom"/>
</dbReference>
<dbReference type="GO" id="GO:0046872">
    <property type="term" value="F:metal ion binding"/>
    <property type="evidence" value="ECO:0007669"/>
    <property type="project" value="UniProtKB-KW"/>
</dbReference>
<protein>
    <recommendedName>
        <fullName evidence="9">Radical SAM protein</fullName>
    </recommendedName>
</protein>
<evidence type="ECO:0000313" key="8">
    <source>
        <dbReference type="Proteomes" id="UP000649739"/>
    </source>
</evidence>
<dbReference type="Pfam" id="PF04055">
    <property type="entry name" value="Radical_SAM"/>
    <property type="match status" value="1"/>
</dbReference>
<evidence type="ECO:0000256" key="1">
    <source>
        <dbReference type="ARBA" id="ARBA00022691"/>
    </source>
</evidence>
<dbReference type="CDD" id="cd21109">
    <property type="entry name" value="SPASM"/>
    <property type="match status" value="1"/>
</dbReference>
<dbReference type="InterPro" id="IPR013785">
    <property type="entry name" value="Aldolase_TIM"/>
</dbReference>
<reference evidence="7" key="2">
    <citation type="submission" date="2020-09" db="EMBL/GenBank/DDBJ databases">
        <authorList>
            <person name="Sun Q."/>
            <person name="Ohkuma M."/>
        </authorList>
    </citation>
    <scope>NUCLEOTIDE SEQUENCE</scope>
    <source>
        <strain evidence="7">JCM 3090</strain>
    </source>
</reference>
<evidence type="ECO:0000259" key="5">
    <source>
        <dbReference type="Pfam" id="PF04055"/>
    </source>
</evidence>
<comment type="caution">
    <text evidence="7">The sequence shown here is derived from an EMBL/GenBank/DDBJ whole genome shotgun (WGS) entry which is preliminary data.</text>
</comment>
<evidence type="ECO:0000259" key="6">
    <source>
        <dbReference type="Pfam" id="PF13186"/>
    </source>
</evidence>
<dbReference type="Pfam" id="PF13186">
    <property type="entry name" value="SPASM"/>
    <property type="match status" value="1"/>
</dbReference>
<evidence type="ECO:0000256" key="4">
    <source>
        <dbReference type="ARBA" id="ARBA00023014"/>
    </source>
</evidence>
<evidence type="ECO:0000313" key="7">
    <source>
        <dbReference type="EMBL" id="GGK06741.1"/>
    </source>
</evidence>
<accession>A0A8J3BDF4</accession>
<dbReference type="PANTHER" id="PTHR11228">
    <property type="entry name" value="RADICAL SAM DOMAIN PROTEIN"/>
    <property type="match status" value="1"/>
</dbReference>
<dbReference type="Proteomes" id="UP000649739">
    <property type="component" value="Unassembled WGS sequence"/>
</dbReference>
<dbReference type="GO" id="GO:0003824">
    <property type="term" value="F:catalytic activity"/>
    <property type="evidence" value="ECO:0007669"/>
    <property type="project" value="InterPro"/>
</dbReference>
<sequence>MTDIARYIQQRVRGKGVLNVLSGVSRTYAGGAGTRALSEAARLRHRTRPPRYTMVAIETMSGCNYRCSFCPVGTMKMPTGRMPLALYEKLLDQLADFTGVLHPYLFNEPLLDRRLPELVRMAAERTRASISIQTNGSKLTPELAEELTRYATVVVNDYTTDNSVLDRLRRYPARPRLVLVDRNPDATLTNRAGNVPNRPTVRLKQFCARPFTEFYVTHDGRAVLCCQDWGYREVMGDLNTETIEQVWHSERYAAVRARLLRRERTGLCAGCDFPGI</sequence>
<dbReference type="AlphaFoldDB" id="A0A8J3BDF4"/>
<keyword evidence="3" id="KW-0408">Iron</keyword>
<dbReference type="EMBL" id="BMQB01000011">
    <property type="protein sequence ID" value="GGK06741.1"/>
    <property type="molecule type" value="Genomic_DNA"/>
</dbReference>
<reference evidence="7" key="1">
    <citation type="journal article" date="2014" name="Int. J. Syst. Evol. Microbiol.">
        <title>Complete genome sequence of Corynebacterium casei LMG S-19264T (=DSM 44701T), isolated from a smear-ripened cheese.</title>
        <authorList>
            <consortium name="US DOE Joint Genome Institute (JGI-PGF)"/>
            <person name="Walter F."/>
            <person name="Albersmeier A."/>
            <person name="Kalinowski J."/>
            <person name="Ruckert C."/>
        </authorList>
    </citation>
    <scope>NUCLEOTIDE SEQUENCE</scope>
    <source>
        <strain evidence="7">JCM 3090</strain>
    </source>
</reference>
<evidence type="ECO:0008006" key="9">
    <source>
        <dbReference type="Google" id="ProtNLM"/>
    </source>
</evidence>
<dbReference type="SUPFAM" id="SSF102114">
    <property type="entry name" value="Radical SAM enzymes"/>
    <property type="match status" value="1"/>
</dbReference>
<dbReference type="PANTHER" id="PTHR11228:SF7">
    <property type="entry name" value="PQQA PEPTIDE CYCLASE"/>
    <property type="match status" value="1"/>
</dbReference>
<dbReference type="RefSeq" id="WP_189171801.1">
    <property type="nucleotide sequence ID" value="NZ_BMQB01000011.1"/>
</dbReference>
<keyword evidence="2" id="KW-0479">Metal-binding</keyword>
<gene>
    <name evidence="7" type="ORF">GCM10010123_40630</name>
</gene>
<keyword evidence="8" id="KW-1185">Reference proteome</keyword>
<dbReference type="GO" id="GO:0051536">
    <property type="term" value="F:iron-sulfur cluster binding"/>
    <property type="evidence" value="ECO:0007669"/>
    <property type="project" value="UniProtKB-KW"/>
</dbReference>